<sequence length="63" mass="7347">MGNLYKLTHQELLTIIFPHTFKGGKYSCHDPIFKKKEDTEKYQTAPFSLKLVTVISFVNEQNE</sequence>
<accession>A0A975GNT6</accession>
<dbReference type="Proteomes" id="UP000663722">
    <property type="component" value="Chromosome"/>
</dbReference>
<evidence type="ECO:0000313" key="2">
    <source>
        <dbReference type="Proteomes" id="UP000663722"/>
    </source>
</evidence>
<protein>
    <submittedName>
        <fullName evidence="1">Uncharacterized protein</fullName>
    </submittedName>
</protein>
<gene>
    <name evidence="1" type="ORF">dnm_041480</name>
</gene>
<reference evidence="1" key="1">
    <citation type="journal article" date="2021" name="Microb. Physiol.">
        <title>Proteogenomic Insights into the Physiology of Marine, Sulfate-Reducing, Filamentous Desulfonema limicola and Desulfonema magnum.</title>
        <authorList>
            <person name="Schnaars V."/>
            <person name="Wohlbrand L."/>
            <person name="Scheve S."/>
            <person name="Hinrichs C."/>
            <person name="Reinhardt R."/>
            <person name="Rabus R."/>
        </authorList>
    </citation>
    <scope>NUCLEOTIDE SEQUENCE</scope>
    <source>
        <strain evidence="1">4be13</strain>
    </source>
</reference>
<organism evidence="1 2">
    <name type="scientific">Desulfonema magnum</name>
    <dbReference type="NCBI Taxonomy" id="45655"/>
    <lineage>
        <taxon>Bacteria</taxon>
        <taxon>Pseudomonadati</taxon>
        <taxon>Thermodesulfobacteriota</taxon>
        <taxon>Desulfobacteria</taxon>
        <taxon>Desulfobacterales</taxon>
        <taxon>Desulfococcaceae</taxon>
        <taxon>Desulfonema</taxon>
    </lineage>
</organism>
<keyword evidence="2" id="KW-1185">Reference proteome</keyword>
<proteinExistence type="predicted"/>
<dbReference type="KEGG" id="dmm:dnm_041480"/>
<name>A0A975GNT6_9BACT</name>
<evidence type="ECO:0000313" key="1">
    <source>
        <dbReference type="EMBL" id="QTA88107.1"/>
    </source>
</evidence>
<dbReference type="AlphaFoldDB" id="A0A975GNT6"/>
<dbReference type="EMBL" id="CP061800">
    <property type="protein sequence ID" value="QTA88107.1"/>
    <property type="molecule type" value="Genomic_DNA"/>
</dbReference>